<evidence type="ECO:0000256" key="1">
    <source>
        <dbReference type="ARBA" id="ARBA00023015"/>
    </source>
</evidence>
<dbReference type="Pfam" id="PF13460">
    <property type="entry name" value="NAD_binding_10"/>
    <property type="match status" value="1"/>
</dbReference>
<dbReference type="InterPro" id="IPR016040">
    <property type="entry name" value="NAD(P)-bd_dom"/>
</dbReference>
<dbReference type="Pfam" id="PF12833">
    <property type="entry name" value="HTH_18"/>
    <property type="match status" value="1"/>
</dbReference>
<comment type="caution">
    <text evidence="4">The sequence shown here is derived from an EMBL/GenBank/DDBJ whole genome shotgun (WGS) entry which is preliminary data.</text>
</comment>
<name>A0ABW2BAN3_9RHOB</name>
<gene>
    <name evidence="4" type="ORF">ACFQFQ_29450</name>
</gene>
<dbReference type="InterPro" id="IPR009057">
    <property type="entry name" value="Homeodomain-like_sf"/>
</dbReference>
<dbReference type="Gene3D" id="1.10.10.60">
    <property type="entry name" value="Homeodomain-like"/>
    <property type="match status" value="1"/>
</dbReference>
<evidence type="ECO:0000313" key="5">
    <source>
        <dbReference type="Proteomes" id="UP001596353"/>
    </source>
</evidence>
<dbReference type="InterPro" id="IPR036291">
    <property type="entry name" value="NAD(P)-bd_dom_sf"/>
</dbReference>
<dbReference type="SUPFAM" id="SSF51735">
    <property type="entry name" value="NAD(P)-binding Rossmann-fold domains"/>
    <property type="match status" value="1"/>
</dbReference>
<proteinExistence type="predicted"/>
<reference evidence="5" key="1">
    <citation type="journal article" date="2019" name="Int. J. Syst. Evol. Microbiol.">
        <title>The Global Catalogue of Microorganisms (GCM) 10K type strain sequencing project: providing services to taxonomists for standard genome sequencing and annotation.</title>
        <authorList>
            <consortium name="The Broad Institute Genomics Platform"/>
            <consortium name="The Broad Institute Genome Sequencing Center for Infectious Disease"/>
            <person name="Wu L."/>
            <person name="Ma J."/>
        </authorList>
    </citation>
    <scope>NUCLEOTIDE SEQUENCE [LARGE SCALE GENOMIC DNA]</scope>
    <source>
        <strain evidence="5">CCUG 66188</strain>
    </source>
</reference>
<dbReference type="Proteomes" id="UP001596353">
    <property type="component" value="Unassembled WGS sequence"/>
</dbReference>
<keyword evidence="1" id="KW-0805">Transcription regulation</keyword>
<evidence type="ECO:0000256" key="2">
    <source>
        <dbReference type="ARBA" id="ARBA00023163"/>
    </source>
</evidence>
<evidence type="ECO:0000313" key="4">
    <source>
        <dbReference type="EMBL" id="MFC6762775.1"/>
    </source>
</evidence>
<dbReference type="InterPro" id="IPR051604">
    <property type="entry name" value="Ergot_Alk_Oxidoreductase"/>
</dbReference>
<dbReference type="PANTHER" id="PTHR43162">
    <property type="match status" value="1"/>
</dbReference>
<dbReference type="InterPro" id="IPR018060">
    <property type="entry name" value="HTH_AraC"/>
</dbReference>
<dbReference type="SMART" id="SM00342">
    <property type="entry name" value="HTH_ARAC"/>
    <property type="match status" value="1"/>
</dbReference>
<keyword evidence="2" id="KW-0804">Transcription</keyword>
<accession>A0ABW2BAN3</accession>
<dbReference type="SUPFAM" id="SSF46689">
    <property type="entry name" value="Homeodomain-like"/>
    <property type="match status" value="1"/>
</dbReference>
<dbReference type="Gene3D" id="3.40.50.720">
    <property type="entry name" value="NAD(P)-binding Rossmann-like Domain"/>
    <property type="match status" value="1"/>
</dbReference>
<dbReference type="EMBL" id="JBHSWG010000006">
    <property type="protein sequence ID" value="MFC6762775.1"/>
    <property type="molecule type" value="Genomic_DNA"/>
</dbReference>
<organism evidence="4 5">
    <name type="scientific">Sulfitobacter porphyrae</name>
    <dbReference type="NCBI Taxonomy" id="1246864"/>
    <lineage>
        <taxon>Bacteria</taxon>
        <taxon>Pseudomonadati</taxon>
        <taxon>Pseudomonadota</taxon>
        <taxon>Alphaproteobacteria</taxon>
        <taxon>Rhodobacterales</taxon>
        <taxon>Roseobacteraceae</taxon>
        <taxon>Sulfitobacter</taxon>
    </lineage>
</organism>
<sequence>MITVFGATGTTGAPLVDTLLAKGATVRTVTSDPSKLDALKAKGCDAVAADFTDPAVLARACDGAEKIYLVTPAHLDMRQWKANVIKAAKAAGVRHVVVATGLGASPKAGLTFGKWHSETQELLKQSGLDWTFVQPTYFMQNLLWQVSNIAKDAVYYDDLGGPVAWIDARDIADVAAEALTAPGYEGKALGLTGPEALAAEDIAALLSEVAGRTVTCAPCRPRMRKRAWWPVGCRMRSPEPWSNWPPSRPRATLPASRQRSATCWAARPVDLLVSSPRTGMHSCSDLAAPPLYLELVPPLEAVTQIDHLFMFRDAGVLSRRGSGRFATDLFTLSITCDDSDGARVSLAEPRPCFTPRPRPFQGVVAGLRLSSRPQRLTDCKVLDMLALELGRVQTEEDDLPALVAVLDGLAKGLRFAAPPGAYSDRTERRKVRAETGVSRRRLAASRRFRQALGQLASQTLPLSDMALDAGYYDQSHLSAACRTFASKPPGALRAQSATIRFGLSLQDARLKDRLRVVINE</sequence>
<keyword evidence="5" id="KW-1185">Reference proteome</keyword>
<dbReference type="Gene3D" id="3.90.25.10">
    <property type="entry name" value="UDP-galactose 4-epimerase, domain 1"/>
    <property type="match status" value="1"/>
</dbReference>
<dbReference type="PROSITE" id="PS01124">
    <property type="entry name" value="HTH_ARAC_FAMILY_2"/>
    <property type="match status" value="1"/>
</dbReference>
<evidence type="ECO:0000259" key="3">
    <source>
        <dbReference type="PROSITE" id="PS01124"/>
    </source>
</evidence>
<protein>
    <submittedName>
        <fullName evidence="4">NAD(P)H-binding protein</fullName>
    </submittedName>
</protein>
<dbReference type="PANTHER" id="PTHR43162:SF1">
    <property type="entry name" value="PRESTALK A DIFFERENTIATION PROTEIN A"/>
    <property type="match status" value="1"/>
</dbReference>
<feature type="domain" description="HTH araC/xylS-type" evidence="3">
    <location>
        <begin position="422"/>
        <end position="495"/>
    </location>
</feature>